<dbReference type="InterPro" id="IPR011006">
    <property type="entry name" value="CheY-like_superfamily"/>
</dbReference>
<evidence type="ECO:0000256" key="1">
    <source>
        <dbReference type="ARBA" id="ARBA00018672"/>
    </source>
</evidence>
<reference evidence="11" key="1">
    <citation type="submission" date="2016-11" db="EMBL/GenBank/DDBJ databases">
        <authorList>
            <person name="Varghese N."/>
            <person name="Submissions S."/>
        </authorList>
    </citation>
    <scope>NUCLEOTIDE SEQUENCE [LARGE SCALE GENOMIC DNA]</scope>
    <source>
        <strain evidence="11">DSM 11792</strain>
    </source>
</reference>
<evidence type="ECO:0000256" key="7">
    <source>
        <dbReference type="PROSITE-ProRule" id="PRU00169"/>
    </source>
</evidence>
<sequence>MKKIGIMLVEDHNVFREGLKKLIDMEENMQVVAEADSCTTALQNINAHVDIILLDIGLPDGDGLEICTRMIQTHPHVKFIALTTYDDVTFVRKAMEKNVHGFVPKYAFFEEIRSAINMVYKGGTYIYPGLQAELLLKPDSPVLTEQETSILQLIARGKDQKEVAARLYISLSTLRRRIRGICTKLGVKTLEEALAAAARRGLVR</sequence>
<dbReference type="Pfam" id="PF00196">
    <property type="entry name" value="GerE"/>
    <property type="match status" value="1"/>
</dbReference>
<organism evidence="10 11">
    <name type="scientific">Desulfofundulus australicus DSM 11792</name>
    <dbReference type="NCBI Taxonomy" id="1121425"/>
    <lineage>
        <taxon>Bacteria</taxon>
        <taxon>Bacillati</taxon>
        <taxon>Bacillota</taxon>
        <taxon>Clostridia</taxon>
        <taxon>Eubacteriales</taxon>
        <taxon>Peptococcaceae</taxon>
        <taxon>Desulfofundulus</taxon>
    </lineage>
</organism>
<accession>A0A1M4SEP8</accession>
<dbReference type="PANTHER" id="PTHR43214:SF42">
    <property type="entry name" value="TRANSCRIPTIONAL REGULATORY PROTEIN DESR"/>
    <property type="match status" value="1"/>
</dbReference>
<evidence type="ECO:0000256" key="6">
    <source>
        <dbReference type="ARBA" id="ARBA00024867"/>
    </source>
</evidence>
<dbReference type="Gene3D" id="3.40.50.2300">
    <property type="match status" value="1"/>
</dbReference>
<dbReference type="CDD" id="cd17535">
    <property type="entry name" value="REC_NarL-like"/>
    <property type="match status" value="1"/>
</dbReference>
<dbReference type="InterPro" id="IPR001789">
    <property type="entry name" value="Sig_transdc_resp-reg_receiver"/>
</dbReference>
<evidence type="ECO:0000259" key="8">
    <source>
        <dbReference type="PROSITE" id="PS50043"/>
    </source>
</evidence>
<evidence type="ECO:0000259" key="9">
    <source>
        <dbReference type="PROSITE" id="PS50110"/>
    </source>
</evidence>
<protein>
    <recommendedName>
        <fullName evidence="1">Stage 0 sporulation protein A homolog</fullName>
    </recommendedName>
</protein>
<dbReference type="PROSITE" id="PS50043">
    <property type="entry name" value="HTH_LUXR_2"/>
    <property type="match status" value="1"/>
</dbReference>
<evidence type="ECO:0000313" key="11">
    <source>
        <dbReference type="Proteomes" id="UP000184196"/>
    </source>
</evidence>
<dbReference type="Proteomes" id="UP000184196">
    <property type="component" value="Unassembled WGS sequence"/>
</dbReference>
<dbReference type="Pfam" id="PF00072">
    <property type="entry name" value="Response_reg"/>
    <property type="match status" value="1"/>
</dbReference>
<keyword evidence="4" id="KW-0238">DNA-binding</keyword>
<dbReference type="SMART" id="SM00421">
    <property type="entry name" value="HTH_LUXR"/>
    <property type="match status" value="1"/>
</dbReference>
<dbReference type="RefSeq" id="WP_073162381.1">
    <property type="nucleotide sequence ID" value="NZ_FQUW01000004.1"/>
</dbReference>
<feature type="domain" description="Response regulatory" evidence="9">
    <location>
        <begin position="5"/>
        <end position="120"/>
    </location>
</feature>
<dbReference type="PANTHER" id="PTHR43214">
    <property type="entry name" value="TWO-COMPONENT RESPONSE REGULATOR"/>
    <property type="match status" value="1"/>
</dbReference>
<dbReference type="OrthoDB" id="9779069at2"/>
<dbReference type="PROSITE" id="PS50110">
    <property type="entry name" value="RESPONSE_REGULATORY"/>
    <property type="match status" value="1"/>
</dbReference>
<dbReference type="GO" id="GO:0000160">
    <property type="term" value="P:phosphorelay signal transduction system"/>
    <property type="evidence" value="ECO:0007669"/>
    <property type="project" value="InterPro"/>
</dbReference>
<dbReference type="AlphaFoldDB" id="A0A1M4SEP8"/>
<name>A0A1M4SEP8_9FIRM</name>
<dbReference type="GO" id="GO:0003677">
    <property type="term" value="F:DNA binding"/>
    <property type="evidence" value="ECO:0007669"/>
    <property type="project" value="UniProtKB-KW"/>
</dbReference>
<feature type="domain" description="HTH luxR-type" evidence="8">
    <location>
        <begin position="136"/>
        <end position="201"/>
    </location>
</feature>
<dbReference type="InterPro" id="IPR039420">
    <property type="entry name" value="WalR-like"/>
</dbReference>
<keyword evidence="5" id="KW-0804">Transcription</keyword>
<gene>
    <name evidence="10" type="ORF">SAMN02745218_00104</name>
</gene>
<dbReference type="SMART" id="SM00448">
    <property type="entry name" value="REC"/>
    <property type="match status" value="1"/>
</dbReference>
<dbReference type="InterPro" id="IPR000792">
    <property type="entry name" value="Tscrpt_reg_LuxR_C"/>
</dbReference>
<keyword evidence="3" id="KW-0805">Transcription regulation</keyword>
<dbReference type="PRINTS" id="PR00038">
    <property type="entry name" value="HTHLUXR"/>
</dbReference>
<evidence type="ECO:0000313" key="10">
    <source>
        <dbReference type="EMBL" id="SHE30661.1"/>
    </source>
</evidence>
<keyword evidence="11" id="KW-1185">Reference proteome</keyword>
<comment type="function">
    <text evidence="6">May play the central regulatory role in sporulation. It may be an element of the effector pathway responsible for the activation of sporulation genes in response to nutritional stress. Spo0A may act in concert with spo0H (a sigma factor) to control the expression of some genes that are critical to the sporulation process.</text>
</comment>
<proteinExistence type="predicted"/>
<evidence type="ECO:0000256" key="3">
    <source>
        <dbReference type="ARBA" id="ARBA00023015"/>
    </source>
</evidence>
<dbReference type="SUPFAM" id="SSF46894">
    <property type="entry name" value="C-terminal effector domain of the bipartite response regulators"/>
    <property type="match status" value="1"/>
</dbReference>
<keyword evidence="2 7" id="KW-0597">Phosphoprotein</keyword>
<dbReference type="SUPFAM" id="SSF52172">
    <property type="entry name" value="CheY-like"/>
    <property type="match status" value="1"/>
</dbReference>
<evidence type="ECO:0000256" key="2">
    <source>
        <dbReference type="ARBA" id="ARBA00022553"/>
    </source>
</evidence>
<evidence type="ECO:0000256" key="5">
    <source>
        <dbReference type="ARBA" id="ARBA00023163"/>
    </source>
</evidence>
<feature type="modified residue" description="4-aspartylphosphate" evidence="7">
    <location>
        <position position="55"/>
    </location>
</feature>
<dbReference type="InterPro" id="IPR058245">
    <property type="entry name" value="NreC/VraR/RcsB-like_REC"/>
</dbReference>
<dbReference type="InterPro" id="IPR016032">
    <property type="entry name" value="Sig_transdc_resp-reg_C-effctor"/>
</dbReference>
<evidence type="ECO:0000256" key="4">
    <source>
        <dbReference type="ARBA" id="ARBA00023125"/>
    </source>
</evidence>
<dbReference type="GO" id="GO:0006355">
    <property type="term" value="P:regulation of DNA-templated transcription"/>
    <property type="evidence" value="ECO:0007669"/>
    <property type="project" value="InterPro"/>
</dbReference>
<dbReference type="EMBL" id="FQUW01000004">
    <property type="protein sequence ID" value="SHE30661.1"/>
    <property type="molecule type" value="Genomic_DNA"/>
</dbReference>